<evidence type="ECO:0000313" key="1">
    <source>
        <dbReference type="EMBL" id="PVZ71749.1"/>
    </source>
</evidence>
<dbReference type="AlphaFoldDB" id="A0A2V1GZ83"/>
<reference evidence="1 2" key="1">
    <citation type="submission" date="2018-04" db="EMBL/GenBank/DDBJ databases">
        <title>Thalassorhabdus spongiae gen. nov., sp. nov., isolated from a marine sponge in South-West Iceland.</title>
        <authorList>
            <person name="Knobloch S."/>
            <person name="Daussin A."/>
            <person name="Johannsson R."/>
            <person name="Marteinsson V.T."/>
        </authorList>
    </citation>
    <scope>NUCLEOTIDE SEQUENCE [LARGE SCALE GENOMIC DNA]</scope>
    <source>
        <strain evidence="1 2">Hp12</strain>
    </source>
</reference>
<dbReference type="Proteomes" id="UP000244906">
    <property type="component" value="Unassembled WGS sequence"/>
</dbReference>
<proteinExistence type="predicted"/>
<comment type="caution">
    <text evidence="1">The sequence shown here is derived from an EMBL/GenBank/DDBJ whole genome shotgun (WGS) entry which is preliminary data.</text>
</comment>
<sequence>MGGKQVSINPTADDLSNITVEVYEHIRKQMLRKDKRKDLYKLIIGDEKFDGDKWRQYVNGAVKDMKASGFIIINTLGSVIKK</sequence>
<organism evidence="1 2">
    <name type="scientific">Pelagibaculum spongiae</name>
    <dbReference type="NCBI Taxonomy" id="2080658"/>
    <lineage>
        <taxon>Bacteria</taxon>
        <taxon>Pseudomonadati</taxon>
        <taxon>Pseudomonadota</taxon>
        <taxon>Gammaproteobacteria</taxon>
        <taxon>Oceanospirillales</taxon>
        <taxon>Pelagibaculum</taxon>
    </lineage>
</organism>
<evidence type="ECO:0000313" key="2">
    <source>
        <dbReference type="Proteomes" id="UP000244906"/>
    </source>
</evidence>
<dbReference type="RefSeq" id="WP_116685338.1">
    <property type="nucleotide sequence ID" value="NZ_CAWNYD010000001.1"/>
</dbReference>
<name>A0A2V1GZ83_9GAMM</name>
<gene>
    <name evidence="1" type="ORF">DC094_01605</name>
</gene>
<keyword evidence="2" id="KW-1185">Reference proteome</keyword>
<dbReference type="EMBL" id="QDDL01000001">
    <property type="protein sequence ID" value="PVZ71749.1"/>
    <property type="molecule type" value="Genomic_DNA"/>
</dbReference>
<accession>A0A2V1GZ83</accession>
<protein>
    <submittedName>
        <fullName evidence="1">Uncharacterized protein</fullName>
    </submittedName>
</protein>